<gene>
    <name evidence="2" type="ORF">IDSA_02665</name>
</gene>
<accession>A0A094JGC7</accession>
<dbReference type="eggNOG" id="COG3065">
    <property type="taxonomic scope" value="Bacteria"/>
</dbReference>
<dbReference type="Proteomes" id="UP000054363">
    <property type="component" value="Unassembled WGS sequence"/>
</dbReference>
<reference evidence="2 3" key="1">
    <citation type="submission" date="2014-06" db="EMBL/GenBank/DDBJ databases">
        <title>The draft genome sequence of Idiomarina salinarum ISL-52.</title>
        <authorList>
            <person name="Du J."/>
            <person name="Shao Z."/>
        </authorList>
    </citation>
    <scope>NUCLEOTIDE SEQUENCE [LARGE SCALE GENOMIC DNA]</scope>
    <source>
        <strain evidence="2 3">ISL-52</strain>
    </source>
</reference>
<name>A0A094JGC7_9GAMM</name>
<feature type="signal peptide" evidence="1">
    <location>
        <begin position="1"/>
        <end position="17"/>
    </location>
</feature>
<proteinExistence type="predicted"/>
<evidence type="ECO:0000313" key="3">
    <source>
        <dbReference type="Proteomes" id="UP000054363"/>
    </source>
</evidence>
<evidence type="ECO:0000256" key="1">
    <source>
        <dbReference type="SAM" id="SignalP"/>
    </source>
</evidence>
<organism evidence="2 3">
    <name type="scientific">Pseudidiomarina salinarum</name>
    <dbReference type="NCBI Taxonomy" id="435908"/>
    <lineage>
        <taxon>Bacteria</taxon>
        <taxon>Pseudomonadati</taxon>
        <taxon>Pseudomonadota</taxon>
        <taxon>Gammaproteobacteria</taxon>
        <taxon>Alteromonadales</taxon>
        <taxon>Idiomarinaceae</taxon>
        <taxon>Pseudidiomarina</taxon>
    </lineage>
</organism>
<keyword evidence="3" id="KW-1185">Reference proteome</keyword>
<dbReference type="RefSeq" id="WP_034773982.1">
    <property type="nucleotide sequence ID" value="NZ_JPER01000001.1"/>
</dbReference>
<dbReference type="PIRSF" id="PIRSF004982">
    <property type="entry name" value="SlP"/>
    <property type="match status" value="1"/>
</dbReference>
<dbReference type="PANTHER" id="PTHR37530">
    <property type="entry name" value="OUTER MEMBRANE PROTEIN SLP"/>
    <property type="match status" value="1"/>
</dbReference>
<dbReference type="STRING" id="435908.IDSA_02665"/>
<dbReference type="Pfam" id="PF03843">
    <property type="entry name" value="Slp"/>
    <property type="match status" value="1"/>
</dbReference>
<dbReference type="OrthoDB" id="5295757at2"/>
<dbReference type="EMBL" id="JPER01000001">
    <property type="protein sequence ID" value="KFZ31621.1"/>
    <property type="molecule type" value="Genomic_DNA"/>
</dbReference>
<keyword evidence="1" id="KW-0732">Signal</keyword>
<dbReference type="GO" id="GO:0019867">
    <property type="term" value="C:outer membrane"/>
    <property type="evidence" value="ECO:0007669"/>
    <property type="project" value="InterPro"/>
</dbReference>
<dbReference type="NCBIfam" id="TIGR00752">
    <property type="entry name" value="slp"/>
    <property type="match status" value="1"/>
</dbReference>
<protein>
    <submittedName>
        <fullName evidence="2">Starvation-inducible protein</fullName>
    </submittedName>
</protein>
<dbReference type="PANTHER" id="PTHR37530:SF1">
    <property type="entry name" value="OUTER MEMBRANE PROTEIN SLP"/>
    <property type="match status" value="1"/>
</dbReference>
<dbReference type="InterPro" id="IPR004658">
    <property type="entry name" value="OMP_Slp"/>
</dbReference>
<comment type="caution">
    <text evidence="2">The sequence shown here is derived from an EMBL/GenBank/DDBJ whole genome shotgun (WGS) entry which is preliminary data.</text>
</comment>
<feature type="chain" id="PRO_5001905229" evidence="1">
    <location>
        <begin position="18"/>
        <end position="192"/>
    </location>
</feature>
<sequence length="192" mass="21761">MKFWVMSLAILALSACSAVPDELAVAENKTLVSYASALQQPEQAVGKTARWGGLIASVRNTDDGTIIEVVNFELTNWGRPIVSGESNGRFRARLDGFVDPMVYKEGRSVTFTGTIQQPEEGKIDEYRYLFPVLDVTGKFLWKERKEMDTQVDYSSLWYRHHYFAPPYRIYYPVPVRPARPRSGASDKQGNEN</sequence>
<dbReference type="AlphaFoldDB" id="A0A094JGC7"/>
<evidence type="ECO:0000313" key="2">
    <source>
        <dbReference type="EMBL" id="KFZ31621.1"/>
    </source>
</evidence>
<dbReference type="PROSITE" id="PS51257">
    <property type="entry name" value="PROKAR_LIPOPROTEIN"/>
    <property type="match status" value="1"/>
</dbReference>